<dbReference type="GO" id="GO:1990234">
    <property type="term" value="C:transferase complex"/>
    <property type="evidence" value="ECO:0007669"/>
    <property type="project" value="UniProtKB-ARBA"/>
</dbReference>
<dbReference type="EMBL" id="ASPP01007802">
    <property type="protein sequence ID" value="ETO26535.1"/>
    <property type="molecule type" value="Genomic_DNA"/>
</dbReference>
<keyword evidence="5" id="KW-1185">Reference proteome</keyword>
<dbReference type="SUPFAM" id="SSF50978">
    <property type="entry name" value="WD40 repeat-like"/>
    <property type="match status" value="1"/>
</dbReference>
<accession>X6NJQ1</accession>
<proteinExistence type="predicted"/>
<evidence type="ECO:0000313" key="4">
    <source>
        <dbReference type="EMBL" id="ETO26535.1"/>
    </source>
</evidence>
<dbReference type="SMART" id="SM00320">
    <property type="entry name" value="WD40"/>
    <property type="match status" value="2"/>
</dbReference>
<evidence type="ECO:0000256" key="3">
    <source>
        <dbReference type="PROSITE-ProRule" id="PRU00221"/>
    </source>
</evidence>
<feature type="repeat" description="WD" evidence="3">
    <location>
        <begin position="159"/>
        <end position="200"/>
    </location>
</feature>
<dbReference type="PROSITE" id="PS50082">
    <property type="entry name" value="WD_REPEATS_2"/>
    <property type="match status" value="2"/>
</dbReference>
<feature type="repeat" description="WD" evidence="3">
    <location>
        <begin position="117"/>
        <end position="158"/>
    </location>
</feature>
<sequence length="253" mass="29308">MRNNLLFKNKKSFYFSIAFFSNFALKISSENSIKIIIQNWIRILDNKLGWVKDFDQIVVKYVRQCFLTLEQFKYGMCNQGEKFAVSRGYNDFIDFTKFSSFEKTVNFLQPGKGVKKFEGNDCYISDVNFSLDGKYIVSGSTDGIIKLWDVNTMDMIQTLTDNSDRIDSVQFLPDGQYIVSSSLDNIIRIYNVDSGKEVIKNKKQIFCQNALRYTEEGDISVSKKKIQQVLFIMSFDSLKTLNAAFFNFLNKVK</sequence>
<comment type="caution">
    <text evidence="4">The sequence shown here is derived from an EMBL/GenBank/DDBJ whole genome shotgun (WGS) entry which is preliminary data.</text>
</comment>
<dbReference type="PANTHER" id="PTHR22847">
    <property type="entry name" value="WD40 REPEAT PROTEIN"/>
    <property type="match status" value="1"/>
</dbReference>
<dbReference type="InterPro" id="IPR019775">
    <property type="entry name" value="WD40_repeat_CS"/>
</dbReference>
<keyword evidence="2" id="KW-0677">Repeat</keyword>
<dbReference type="OrthoDB" id="2013972at2759"/>
<dbReference type="InterPro" id="IPR001680">
    <property type="entry name" value="WD40_rpt"/>
</dbReference>
<organism evidence="4 5">
    <name type="scientific">Reticulomyxa filosa</name>
    <dbReference type="NCBI Taxonomy" id="46433"/>
    <lineage>
        <taxon>Eukaryota</taxon>
        <taxon>Sar</taxon>
        <taxon>Rhizaria</taxon>
        <taxon>Retaria</taxon>
        <taxon>Foraminifera</taxon>
        <taxon>Monothalamids</taxon>
        <taxon>Reticulomyxidae</taxon>
        <taxon>Reticulomyxa</taxon>
    </lineage>
</organism>
<dbReference type="AlphaFoldDB" id="X6NJQ1"/>
<dbReference type="PANTHER" id="PTHR22847:SF637">
    <property type="entry name" value="WD REPEAT DOMAIN 5B"/>
    <property type="match status" value="1"/>
</dbReference>
<dbReference type="Pfam" id="PF00400">
    <property type="entry name" value="WD40"/>
    <property type="match status" value="2"/>
</dbReference>
<evidence type="ECO:0000313" key="5">
    <source>
        <dbReference type="Proteomes" id="UP000023152"/>
    </source>
</evidence>
<name>X6NJQ1_RETFI</name>
<dbReference type="Gene3D" id="2.130.10.10">
    <property type="entry name" value="YVTN repeat-like/Quinoprotein amine dehydrogenase"/>
    <property type="match status" value="1"/>
</dbReference>
<reference evidence="4 5" key="1">
    <citation type="journal article" date="2013" name="Curr. Biol.">
        <title>The Genome of the Foraminiferan Reticulomyxa filosa.</title>
        <authorList>
            <person name="Glockner G."/>
            <person name="Hulsmann N."/>
            <person name="Schleicher M."/>
            <person name="Noegel A.A."/>
            <person name="Eichinger L."/>
            <person name="Gallinger C."/>
            <person name="Pawlowski J."/>
            <person name="Sierra R."/>
            <person name="Euteneuer U."/>
            <person name="Pillet L."/>
            <person name="Moustafa A."/>
            <person name="Platzer M."/>
            <person name="Groth M."/>
            <person name="Szafranski K."/>
            <person name="Schliwa M."/>
        </authorList>
    </citation>
    <scope>NUCLEOTIDE SEQUENCE [LARGE SCALE GENOMIC DNA]</scope>
</reference>
<gene>
    <name evidence="4" type="ORF">RFI_10601</name>
</gene>
<dbReference type="InterPro" id="IPR036322">
    <property type="entry name" value="WD40_repeat_dom_sf"/>
</dbReference>
<protein>
    <submittedName>
        <fullName evidence="4">Wd40 protein</fullName>
    </submittedName>
</protein>
<evidence type="ECO:0000256" key="1">
    <source>
        <dbReference type="ARBA" id="ARBA00022574"/>
    </source>
</evidence>
<dbReference type="InterPro" id="IPR015943">
    <property type="entry name" value="WD40/YVTN_repeat-like_dom_sf"/>
</dbReference>
<keyword evidence="1 3" id="KW-0853">WD repeat</keyword>
<dbReference type="Proteomes" id="UP000023152">
    <property type="component" value="Unassembled WGS sequence"/>
</dbReference>
<dbReference type="PROSITE" id="PS00678">
    <property type="entry name" value="WD_REPEATS_1"/>
    <property type="match status" value="1"/>
</dbReference>
<dbReference type="PROSITE" id="PS50294">
    <property type="entry name" value="WD_REPEATS_REGION"/>
    <property type="match status" value="2"/>
</dbReference>
<evidence type="ECO:0000256" key="2">
    <source>
        <dbReference type="ARBA" id="ARBA00022737"/>
    </source>
</evidence>